<accession>A0AAV9X446</accession>
<evidence type="ECO:0000256" key="1">
    <source>
        <dbReference type="ARBA" id="ARBA00022737"/>
    </source>
</evidence>
<name>A0AAV9X446_9PEZI</name>
<keyword evidence="1" id="KW-0677">Repeat</keyword>
<reference evidence="2 3" key="1">
    <citation type="submission" date="2019-10" db="EMBL/GenBank/DDBJ databases">
        <authorList>
            <person name="Palmer J.M."/>
        </authorList>
    </citation>
    <scope>NUCLEOTIDE SEQUENCE [LARGE SCALE GENOMIC DNA]</scope>
    <source>
        <strain evidence="2 3">TWF694</strain>
    </source>
</reference>
<protein>
    <submittedName>
        <fullName evidence="2">Uncharacterized protein</fullName>
    </submittedName>
</protein>
<dbReference type="EMBL" id="JAVHJO010000010">
    <property type="protein sequence ID" value="KAK6535482.1"/>
    <property type="molecule type" value="Genomic_DNA"/>
</dbReference>
<dbReference type="SUPFAM" id="SSF50985">
    <property type="entry name" value="RCC1/BLIP-II"/>
    <property type="match status" value="1"/>
</dbReference>
<organism evidence="2 3">
    <name type="scientific">Orbilia ellipsospora</name>
    <dbReference type="NCBI Taxonomy" id="2528407"/>
    <lineage>
        <taxon>Eukaryota</taxon>
        <taxon>Fungi</taxon>
        <taxon>Dikarya</taxon>
        <taxon>Ascomycota</taxon>
        <taxon>Pezizomycotina</taxon>
        <taxon>Orbiliomycetes</taxon>
        <taxon>Orbiliales</taxon>
        <taxon>Orbiliaceae</taxon>
        <taxon>Orbilia</taxon>
    </lineage>
</organism>
<gene>
    <name evidence="2" type="ORF">TWF694_001938</name>
</gene>
<keyword evidence="3" id="KW-1185">Reference proteome</keyword>
<dbReference type="Proteomes" id="UP001365542">
    <property type="component" value="Unassembled WGS sequence"/>
</dbReference>
<dbReference type="AlphaFoldDB" id="A0AAV9X446"/>
<dbReference type="PANTHER" id="PTHR22870">
    <property type="entry name" value="REGULATOR OF CHROMOSOME CONDENSATION"/>
    <property type="match status" value="1"/>
</dbReference>
<dbReference type="InterPro" id="IPR051210">
    <property type="entry name" value="Ub_ligase/GEF_domain"/>
</dbReference>
<evidence type="ECO:0000313" key="2">
    <source>
        <dbReference type="EMBL" id="KAK6535482.1"/>
    </source>
</evidence>
<dbReference type="Gene3D" id="2.130.10.30">
    <property type="entry name" value="Regulator of chromosome condensation 1/beta-lactamase-inhibitor protein II"/>
    <property type="match status" value="1"/>
</dbReference>
<sequence length="438" mass="48020">MSAYPVMFNNVETKSRVYQILYSKRDFISKRSLEAAETQAAFHKVPQWVPCLNEIPRVERDGQLYLRGLLPTLTSSNPGKLRELPVTLPDNVQTCDIRKVFGTRWAFIGIILSDGRIYTFSLETWCFTNFTGLSNVMDIQINRLLQLCVLCRTSEERANSVIKILPPIESIAASLYNPTLQSFAASDIEAISTFDLSDISLPTRSSELEHEIFIDVAATSTGFIALTSRGNVYTYGDARFNSLGRHPNATILPDADTEQNTDDCPHDLLNGRGWGQVTALDGIFITQIAANPGGHVQFALSQDGTGYAWGGDGTETIAISFQNGEEVGMIDVLDPGTGEIIEFENMAVGEDHAVMVEAGRQGVWVSGGSDLGQTGFGREYRCLPAALGVDEDVKAKCKVWRRWDDKAVRSYVGSSGIVQVECGFGCTLAIVECISNKD</sequence>
<evidence type="ECO:0000313" key="3">
    <source>
        <dbReference type="Proteomes" id="UP001365542"/>
    </source>
</evidence>
<proteinExistence type="predicted"/>
<dbReference type="InterPro" id="IPR009091">
    <property type="entry name" value="RCC1/BLIP-II"/>
</dbReference>
<comment type="caution">
    <text evidence="2">The sequence shown here is derived from an EMBL/GenBank/DDBJ whole genome shotgun (WGS) entry which is preliminary data.</text>
</comment>
<dbReference type="PANTHER" id="PTHR22870:SF408">
    <property type="entry name" value="OS09G0560450 PROTEIN"/>
    <property type="match status" value="1"/>
</dbReference>